<evidence type="ECO:0000256" key="1">
    <source>
        <dbReference type="SAM" id="MobiDB-lite"/>
    </source>
</evidence>
<feature type="region of interest" description="Disordered" evidence="1">
    <location>
        <begin position="122"/>
        <end position="145"/>
    </location>
</feature>
<dbReference type="AlphaFoldDB" id="A0A1K2HTN3"/>
<protein>
    <submittedName>
        <fullName evidence="2">Uncharacterized protein</fullName>
    </submittedName>
</protein>
<gene>
    <name evidence="2" type="ORF">SAMN02983003_0597</name>
</gene>
<reference evidence="2 3" key="1">
    <citation type="submission" date="2016-11" db="EMBL/GenBank/DDBJ databases">
        <authorList>
            <person name="Jaros S."/>
            <person name="Januszkiewicz K."/>
            <person name="Wedrychowicz H."/>
        </authorList>
    </citation>
    <scope>NUCLEOTIDE SEQUENCE [LARGE SCALE GENOMIC DNA]</scope>
    <source>
        <strain evidence="2 3">ATCC 23634</strain>
    </source>
</reference>
<dbReference type="STRING" id="665118.SAMN02983003_0597"/>
<dbReference type="Proteomes" id="UP000183447">
    <property type="component" value="Unassembled WGS sequence"/>
</dbReference>
<dbReference type="EMBL" id="FPKU01000001">
    <property type="protein sequence ID" value="SFZ81618.1"/>
    <property type="molecule type" value="Genomic_DNA"/>
</dbReference>
<name>A0A1K2HTN3_9HYPH</name>
<keyword evidence="3" id="KW-1185">Reference proteome</keyword>
<evidence type="ECO:0000313" key="2">
    <source>
        <dbReference type="EMBL" id="SFZ81618.1"/>
    </source>
</evidence>
<dbReference type="RefSeq" id="WP_072338897.1">
    <property type="nucleotide sequence ID" value="NZ_FPKU01000001.1"/>
</dbReference>
<evidence type="ECO:0000313" key="3">
    <source>
        <dbReference type="Proteomes" id="UP000183447"/>
    </source>
</evidence>
<accession>A0A1K2HTN3</accession>
<proteinExistence type="predicted"/>
<organism evidence="2 3">
    <name type="scientific">Devosia enhydra</name>
    <dbReference type="NCBI Taxonomy" id="665118"/>
    <lineage>
        <taxon>Bacteria</taxon>
        <taxon>Pseudomonadati</taxon>
        <taxon>Pseudomonadota</taxon>
        <taxon>Alphaproteobacteria</taxon>
        <taxon>Hyphomicrobiales</taxon>
        <taxon>Devosiaceae</taxon>
        <taxon>Devosia</taxon>
    </lineage>
</organism>
<sequence length="178" mass="19073">MTKLFQIGDTVRATYSLGKVIVGGRLYVVRSVRSVDGESNQDIRLEGVMGRWFAGSAFTLEAQVPPSWQLGMFVRRIKAGHNGVVEGGVYQIVAINRSLGLIKLDGIREAFRATSFQPVDAAAPAPKPAAPSPAANSNARTVGWKNERGEITTNPSVAATWITTGSVSNVQRVYVEAA</sequence>